<dbReference type="AlphaFoldDB" id="A0AAW0GUF6"/>
<dbReference type="EMBL" id="JASBNA010000001">
    <property type="protein sequence ID" value="KAK7695732.1"/>
    <property type="molecule type" value="Genomic_DNA"/>
</dbReference>
<dbReference type="Proteomes" id="UP001385951">
    <property type="component" value="Unassembled WGS sequence"/>
</dbReference>
<evidence type="ECO:0000313" key="2">
    <source>
        <dbReference type="EMBL" id="KAK7695732.1"/>
    </source>
</evidence>
<comment type="caution">
    <text evidence="2">The sequence shown here is derived from an EMBL/GenBank/DDBJ whole genome shotgun (WGS) entry which is preliminary data.</text>
</comment>
<proteinExistence type="predicted"/>
<feature type="region of interest" description="Disordered" evidence="1">
    <location>
        <begin position="60"/>
        <end position="91"/>
    </location>
</feature>
<feature type="compositionally biased region" description="Basic and acidic residues" evidence="1">
    <location>
        <begin position="348"/>
        <end position="359"/>
    </location>
</feature>
<feature type="region of interest" description="Disordered" evidence="1">
    <location>
        <begin position="324"/>
        <end position="359"/>
    </location>
</feature>
<evidence type="ECO:0008006" key="4">
    <source>
        <dbReference type="Google" id="ProtNLM"/>
    </source>
</evidence>
<feature type="compositionally biased region" description="Polar residues" evidence="1">
    <location>
        <begin position="73"/>
        <end position="89"/>
    </location>
</feature>
<gene>
    <name evidence="2" type="ORF">QCA50_000368</name>
</gene>
<organism evidence="2 3">
    <name type="scientific">Cerrena zonata</name>
    <dbReference type="NCBI Taxonomy" id="2478898"/>
    <lineage>
        <taxon>Eukaryota</taxon>
        <taxon>Fungi</taxon>
        <taxon>Dikarya</taxon>
        <taxon>Basidiomycota</taxon>
        <taxon>Agaricomycotina</taxon>
        <taxon>Agaricomycetes</taxon>
        <taxon>Polyporales</taxon>
        <taxon>Cerrenaceae</taxon>
        <taxon>Cerrena</taxon>
    </lineage>
</organism>
<feature type="region of interest" description="Disordered" evidence="1">
    <location>
        <begin position="126"/>
        <end position="161"/>
    </location>
</feature>
<accession>A0AAW0GUF6</accession>
<keyword evidence="3" id="KW-1185">Reference proteome</keyword>
<feature type="compositionally biased region" description="Polar residues" evidence="1">
    <location>
        <begin position="324"/>
        <end position="340"/>
    </location>
</feature>
<evidence type="ECO:0000313" key="3">
    <source>
        <dbReference type="Proteomes" id="UP001385951"/>
    </source>
</evidence>
<evidence type="ECO:0000256" key="1">
    <source>
        <dbReference type="SAM" id="MobiDB-lite"/>
    </source>
</evidence>
<protein>
    <recommendedName>
        <fullName evidence="4">HMG box domain-containing protein</fullName>
    </recommendedName>
</protein>
<sequence>MLFRNAAVARSGFEHNGSAVSTLAGLLWQRLPAEVKAQWKVESIALERRAKEYLSMQPMSRRPGVKRNPHLPSRNTISLTDQDTESSLTHPPMLVPSMTYLTTTPSSSLQPYYNRAITFPTASVTYNPKRDAFSPPPRPRAPSPTQSKHHPSQFTTSSPDPSIAFQSLMLGNFRTSTPAHMFDNAERPPIKIPTLPSQVEYGLGGFTPTTYFPRGTTPACSPVPTLLSCNSSAPSSSFSTPYLPCYPPSMLSINNESDTLLYNSYQEMLTNSVGLGLELTLNTIPKAFPNIIFTPIPTYATNFNPSPFPNLNFIFNELSSENDGSAINQSQPTMTGSSAFPSDELEGLTEHWDETMSRL</sequence>
<reference evidence="2 3" key="1">
    <citation type="submission" date="2022-09" db="EMBL/GenBank/DDBJ databases">
        <authorList>
            <person name="Palmer J.M."/>
        </authorList>
    </citation>
    <scope>NUCLEOTIDE SEQUENCE [LARGE SCALE GENOMIC DNA]</scope>
    <source>
        <strain evidence="2 3">DSM 7382</strain>
    </source>
</reference>
<name>A0AAW0GUF6_9APHY</name>